<dbReference type="Gene3D" id="3.80.10.10">
    <property type="entry name" value="Ribonuclease Inhibitor"/>
    <property type="match status" value="1"/>
</dbReference>
<sequence length="248" mass="28109">MAGLPFVFKALSDLTLSFFPDKYCNLRELDISNITTTSRDTILINMEKFQKGCPLLRALNCNHTMISLSETPIKEQRLQIAVDSRGYFDGMDDSQIERILKKSDRLKHLDIRGCQRVSDSCLIRLPTWDIEHLILSGCSAASASPDGLELMVRKWADKLLEMEVSSTPGERAVNYAVEAFVEADTTKINLKPLTRLLKNCPSLEYLNLSSCRGLARGMKRLYQTRPDIIKLRTEIIEGKFNDNDDSDD</sequence>
<proteinExistence type="predicted"/>
<dbReference type="OrthoDB" id="3134645at2759"/>
<evidence type="ECO:0000313" key="1">
    <source>
        <dbReference type="EMBL" id="QQP35241.1"/>
    </source>
</evidence>
<keyword evidence="2" id="KW-1185">Reference proteome</keyword>
<reference evidence="2" key="1">
    <citation type="submission" date="2021-01" db="EMBL/GenBank/DDBJ databases">
        <title>Caligus Genome Assembly.</title>
        <authorList>
            <person name="Gallardo-Escarate C."/>
        </authorList>
    </citation>
    <scope>NUCLEOTIDE SEQUENCE [LARGE SCALE GENOMIC DNA]</scope>
</reference>
<evidence type="ECO:0000313" key="2">
    <source>
        <dbReference type="Proteomes" id="UP000595437"/>
    </source>
</evidence>
<accession>A0A7T8GPR7</accession>
<organism evidence="1 2">
    <name type="scientific">Caligus rogercresseyi</name>
    <name type="common">Sea louse</name>
    <dbReference type="NCBI Taxonomy" id="217165"/>
    <lineage>
        <taxon>Eukaryota</taxon>
        <taxon>Metazoa</taxon>
        <taxon>Ecdysozoa</taxon>
        <taxon>Arthropoda</taxon>
        <taxon>Crustacea</taxon>
        <taxon>Multicrustacea</taxon>
        <taxon>Hexanauplia</taxon>
        <taxon>Copepoda</taxon>
        <taxon>Siphonostomatoida</taxon>
        <taxon>Caligidae</taxon>
        <taxon>Caligus</taxon>
    </lineage>
</organism>
<name>A0A7T8GPR7_CALRO</name>
<dbReference type="AlphaFoldDB" id="A0A7T8GPR7"/>
<dbReference type="InterPro" id="IPR032675">
    <property type="entry name" value="LRR_dom_sf"/>
</dbReference>
<dbReference type="GO" id="GO:0019005">
    <property type="term" value="C:SCF ubiquitin ligase complex"/>
    <property type="evidence" value="ECO:0007669"/>
    <property type="project" value="TreeGrafter"/>
</dbReference>
<gene>
    <name evidence="1" type="ORF">FKW44_023405</name>
</gene>
<dbReference type="GO" id="GO:0031146">
    <property type="term" value="P:SCF-dependent proteasomal ubiquitin-dependent protein catabolic process"/>
    <property type="evidence" value="ECO:0007669"/>
    <property type="project" value="TreeGrafter"/>
</dbReference>
<dbReference type="Proteomes" id="UP000595437">
    <property type="component" value="Chromosome 18"/>
</dbReference>
<dbReference type="PANTHER" id="PTHR13318">
    <property type="entry name" value="PARTNER OF PAIRED, ISOFORM B-RELATED"/>
    <property type="match status" value="1"/>
</dbReference>
<dbReference type="SUPFAM" id="SSF52047">
    <property type="entry name" value="RNI-like"/>
    <property type="match status" value="1"/>
</dbReference>
<protein>
    <submittedName>
        <fullName evidence="1">Uncharacterized protein</fullName>
    </submittedName>
</protein>
<dbReference type="EMBL" id="CP045907">
    <property type="protein sequence ID" value="QQP35241.1"/>
    <property type="molecule type" value="Genomic_DNA"/>
</dbReference>